<evidence type="ECO:0000259" key="18">
    <source>
        <dbReference type="Pfam" id="PF16187"/>
    </source>
</evidence>
<dbReference type="GO" id="GO:0005737">
    <property type="term" value="C:cytoplasm"/>
    <property type="evidence" value="ECO:0007669"/>
    <property type="project" value="UniProtKB-ARBA"/>
</dbReference>
<evidence type="ECO:0000259" key="16">
    <source>
        <dbReference type="Pfam" id="PF00675"/>
    </source>
</evidence>
<feature type="domain" description="Peptidase M16 C-terminal" evidence="17">
    <location>
        <begin position="242"/>
        <end position="418"/>
    </location>
</feature>
<dbReference type="GO" id="GO:0006508">
    <property type="term" value="P:proteolysis"/>
    <property type="evidence" value="ECO:0007669"/>
    <property type="project" value="UniProtKB-KW"/>
</dbReference>
<comment type="similarity">
    <text evidence="3 14">Belongs to the peptidase M16 family.</text>
</comment>
<organism evidence="20 21">
    <name type="scientific">Kushneria konosiri</name>
    <dbReference type="NCBI Taxonomy" id="698828"/>
    <lineage>
        <taxon>Bacteria</taxon>
        <taxon>Pseudomonadati</taxon>
        <taxon>Pseudomonadota</taxon>
        <taxon>Gammaproteobacteria</taxon>
        <taxon>Oceanospirillales</taxon>
        <taxon>Halomonadaceae</taxon>
        <taxon>Kushneria</taxon>
    </lineage>
</organism>
<feature type="domain" description="Peptidase M16 middle/third" evidence="18">
    <location>
        <begin position="426"/>
        <end position="697"/>
    </location>
</feature>
<evidence type="ECO:0000256" key="2">
    <source>
        <dbReference type="ARBA" id="ARBA00002184"/>
    </source>
</evidence>
<dbReference type="Proteomes" id="UP000250025">
    <property type="component" value="Chromosome"/>
</dbReference>
<dbReference type="KEGG" id="kus:B9G99_03100"/>
<evidence type="ECO:0000256" key="13">
    <source>
        <dbReference type="ARBA" id="ARBA00033450"/>
    </source>
</evidence>
<dbReference type="GO" id="GO:0004222">
    <property type="term" value="F:metalloendopeptidase activity"/>
    <property type="evidence" value="ECO:0007669"/>
    <property type="project" value="UniProtKB-EC"/>
</dbReference>
<dbReference type="EC" id="3.4.24.55" evidence="4"/>
<dbReference type="PROSITE" id="PS00143">
    <property type="entry name" value="INSULINASE"/>
    <property type="match status" value="1"/>
</dbReference>
<keyword evidence="7" id="KW-0479">Metal-binding</keyword>
<evidence type="ECO:0000256" key="15">
    <source>
        <dbReference type="SAM" id="MobiDB-lite"/>
    </source>
</evidence>
<evidence type="ECO:0000256" key="10">
    <source>
        <dbReference type="ARBA" id="ARBA00023049"/>
    </source>
</evidence>
<dbReference type="Pfam" id="PF05193">
    <property type="entry name" value="Peptidase_M16_C"/>
    <property type="match status" value="1"/>
</dbReference>
<evidence type="ECO:0000256" key="1">
    <source>
        <dbReference type="ARBA" id="ARBA00001947"/>
    </source>
</evidence>
<dbReference type="PANTHER" id="PTHR43690">
    <property type="entry name" value="NARDILYSIN"/>
    <property type="match status" value="1"/>
</dbReference>
<dbReference type="SUPFAM" id="SSF63411">
    <property type="entry name" value="LuxS/MPP-like metallohydrolase"/>
    <property type="match status" value="4"/>
</dbReference>
<dbReference type="InterPro" id="IPR011765">
    <property type="entry name" value="Pept_M16_N"/>
</dbReference>
<dbReference type="Gene3D" id="3.30.830.10">
    <property type="entry name" value="Metalloenzyme, LuxS/M16 peptidase-like"/>
    <property type="match status" value="4"/>
</dbReference>
<protein>
    <recommendedName>
        <fullName evidence="5">Protease 3</fullName>
        <ecNumber evidence="4">3.4.24.55</ecNumber>
    </recommendedName>
    <alternativeName>
        <fullName evidence="13">Pitrilysin</fullName>
    </alternativeName>
    <alternativeName>
        <fullName evidence="12">Protease III</fullName>
    </alternativeName>
    <alternativeName>
        <fullName evidence="11">Protease pi</fullName>
    </alternativeName>
</protein>
<dbReference type="InterPro" id="IPR050626">
    <property type="entry name" value="Peptidase_M16"/>
</dbReference>
<name>A0A2Z2HAB2_9GAMM</name>
<feature type="domain" description="Coenzyme PQQ synthesis protein F-like C-terminal lobe" evidence="19">
    <location>
        <begin position="798"/>
        <end position="896"/>
    </location>
</feature>
<keyword evidence="6" id="KW-0645">Protease</keyword>
<dbReference type="Pfam" id="PF00675">
    <property type="entry name" value="Peptidase_M16"/>
    <property type="match status" value="1"/>
</dbReference>
<dbReference type="InterPro" id="IPR054734">
    <property type="entry name" value="PqqF-like_C_4"/>
</dbReference>
<comment type="function">
    <text evidence="2">Endopeptidase that degrades small peptides of less than 7 kDa, such as glucagon and insulin.</text>
</comment>
<keyword evidence="10" id="KW-0482">Metalloprotease</keyword>
<feature type="region of interest" description="Disordered" evidence="15">
    <location>
        <begin position="1"/>
        <end position="21"/>
    </location>
</feature>
<evidence type="ECO:0000256" key="4">
    <source>
        <dbReference type="ARBA" id="ARBA00012449"/>
    </source>
</evidence>
<evidence type="ECO:0000256" key="12">
    <source>
        <dbReference type="ARBA" id="ARBA00031184"/>
    </source>
</evidence>
<dbReference type="InterPro" id="IPR001431">
    <property type="entry name" value="Pept_M16_Zn_BS"/>
</dbReference>
<dbReference type="InterPro" id="IPR007863">
    <property type="entry name" value="Peptidase_M16_C"/>
</dbReference>
<evidence type="ECO:0000256" key="8">
    <source>
        <dbReference type="ARBA" id="ARBA00022801"/>
    </source>
</evidence>
<dbReference type="Pfam" id="PF22456">
    <property type="entry name" value="PqqF-like_C_4"/>
    <property type="match status" value="1"/>
</dbReference>
<evidence type="ECO:0000313" key="21">
    <source>
        <dbReference type="Proteomes" id="UP000250025"/>
    </source>
</evidence>
<reference evidence="20 21" key="1">
    <citation type="journal article" date="2017" name="Int. J. Syst. Evol. Microbiol.">
        <title>Kushneria konosiri sp. nov., isolated from the Korean salt-fermented seafood Daemi-jeot.</title>
        <authorList>
            <person name="Yun J.H."/>
            <person name="Park S.K."/>
            <person name="Lee J.Y."/>
            <person name="Jung M.J."/>
            <person name="Bae J.W."/>
        </authorList>
    </citation>
    <scope>NUCLEOTIDE SEQUENCE [LARGE SCALE GENOMIC DNA]</scope>
    <source>
        <strain evidence="20 21">X49</strain>
    </source>
</reference>
<accession>A0A2Z2HAB2</accession>
<keyword evidence="8" id="KW-0378">Hydrolase</keyword>
<sequence>MALCTPHRTHADRHTRRHSRHRALAGHPNTFSARGRYVPCARAIWILMTNPSASGEQRHHIIPGPGDSATYEALMLDNGLQVLLVHDDRIERAGAAMNVAAGSAFNPVRFPGLAHFLEHMLFLGTDHYPDPNDYQQFLSAHGGHHNAFTAPRDTNYFFDIAPEAFAPALARFSRFFIAPTLDETYVERERHAVNAEYQARLQDDGRRIEDALSQALNSEHPYNHFSIGNLDTLRDLPDQTLREALVAFHDAHYDANTMSLVLIGPQPLEALSSLARELFSEVPDRGLSRRSIDHPLVLDDQLPMAMAAQSLNQQHQVRFLFPIPDPEQDYRLKPVSFLSHMIGHEAPGSLLACLRQRGWADSLSAGSARGDGQRALLMVNIELTPKGCEHLDEIQAALMDWINLIRDQGVESWRYDEQARGVEQQFRFQQRQAPAQQATALSVAMARYPIEEVRRAGFLMEGFNAARIHDYLDALTPDRLLRLYTGPEVTGEQRSLWFDTPWQHVSVHHNQLETTLEGLALPQPNAFIARDLELINKDSKATRCILDTPGMDLWLHATGIFGAPRVEWRISLQSPHAGQDVRQSVLTELLARWLEDSLSDALYPARLAGQGVSTHAHARGMTLSFSGWRDRQTLVMSQVLDQLMHAEMDTHHLQRVSRSLKRRWQDEPGSALHEQLNRALIQAMITPGWTSEARLAALEEITPEAVREFRHQWLGELHVQALATGDTSIELAQQMGETLKARLSPGVTSEAIPDLSVLSPTATPPMLRPQSRRGDSGVLYYLQGKGRSLEDQARMAILGQMISAPFFNQLRTDQQLGYVVSARYQPLIDAPGLALLVQSPDHDTTVLNSRIEQFLEGFDELVMGTGDAEMVAYQQAVAERLVEREQRLGQITARLWQELAHGWTGFDRREQLAAAVSAQRSEDIRAAWQALRSRPVLLAGADDGVAANLMDAPWQSFLTLMS</sequence>
<dbReference type="FunFam" id="3.30.830.10:FF:000005">
    <property type="entry name" value="nardilysin isoform X1"/>
    <property type="match status" value="1"/>
</dbReference>
<evidence type="ECO:0000256" key="3">
    <source>
        <dbReference type="ARBA" id="ARBA00007261"/>
    </source>
</evidence>
<evidence type="ECO:0000256" key="11">
    <source>
        <dbReference type="ARBA" id="ARBA00029597"/>
    </source>
</evidence>
<gene>
    <name evidence="20" type="ORF">B9G99_03100</name>
</gene>
<keyword evidence="21" id="KW-1185">Reference proteome</keyword>
<dbReference type="FunFam" id="3.30.830.10:FF:000012">
    <property type="entry name" value="Protease 3"/>
    <property type="match status" value="1"/>
</dbReference>
<feature type="compositionally biased region" description="Basic residues" evidence="15">
    <location>
        <begin position="7"/>
        <end position="21"/>
    </location>
</feature>
<evidence type="ECO:0000256" key="14">
    <source>
        <dbReference type="RuleBase" id="RU004447"/>
    </source>
</evidence>
<evidence type="ECO:0000256" key="5">
    <source>
        <dbReference type="ARBA" id="ARBA00017565"/>
    </source>
</evidence>
<dbReference type="Pfam" id="PF16187">
    <property type="entry name" value="Peptidase_M16_M"/>
    <property type="match status" value="1"/>
</dbReference>
<evidence type="ECO:0000256" key="7">
    <source>
        <dbReference type="ARBA" id="ARBA00022723"/>
    </source>
</evidence>
<dbReference type="GO" id="GO:0046872">
    <property type="term" value="F:metal ion binding"/>
    <property type="evidence" value="ECO:0007669"/>
    <property type="project" value="UniProtKB-KW"/>
</dbReference>
<proteinExistence type="inferred from homology"/>
<evidence type="ECO:0000259" key="17">
    <source>
        <dbReference type="Pfam" id="PF05193"/>
    </source>
</evidence>
<dbReference type="InterPro" id="IPR032632">
    <property type="entry name" value="Peptidase_M16_M"/>
</dbReference>
<feature type="domain" description="Peptidase M16 N-terminal" evidence="16">
    <location>
        <begin position="82"/>
        <end position="222"/>
    </location>
</feature>
<dbReference type="EMBL" id="CP021323">
    <property type="protein sequence ID" value="ARS52007.1"/>
    <property type="molecule type" value="Genomic_DNA"/>
</dbReference>
<evidence type="ECO:0000256" key="6">
    <source>
        <dbReference type="ARBA" id="ARBA00022670"/>
    </source>
</evidence>
<comment type="cofactor">
    <cofactor evidence="1">
        <name>Zn(2+)</name>
        <dbReference type="ChEBI" id="CHEBI:29105"/>
    </cofactor>
</comment>
<keyword evidence="9" id="KW-0862">Zinc</keyword>
<dbReference type="InterPro" id="IPR011249">
    <property type="entry name" value="Metalloenz_LuxS/M16"/>
</dbReference>
<evidence type="ECO:0000259" key="19">
    <source>
        <dbReference type="Pfam" id="PF22456"/>
    </source>
</evidence>
<evidence type="ECO:0000256" key="9">
    <source>
        <dbReference type="ARBA" id="ARBA00022833"/>
    </source>
</evidence>
<dbReference type="AlphaFoldDB" id="A0A2Z2HAB2"/>
<evidence type="ECO:0000313" key="20">
    <source>
        <dbReference type="EMBL" id="ARS52007.1"/>
    </source>
</evidence>
<dbReference type="PANTHER" id="PTHR43690:SF18">
    <property type="entry name" value="INSULIN-DEGRADING ENZYME-RELATED"/>
    <property type="match status" value="1"/>
</dbReference>